<dbReference type="Pfam" id="PF03320">
    <property type="entry name" value="FBPase_glpX"/>
    <property type="match status" value="1"/>
</dbReference>
<evidence type="ECO:0000256" key="4">
    <source>
        <dbReference type="ARBA" id="ARBA00022801"/>
    </source>
</evidence>
<sequence>METSGLDRILTLEIARVTERAAVAAARLRGRGDEMAADQVAVDAMRQELNRLPIDGTVVIGEGERDEAPMLYIGEEVGTREGAKVDIALDPLEGTTICAKNLPNSLAVIAIAEKGSLLYAPDVYMEKIAIGPGYPANTVALEASATENIHAVARAKGVSVDQVTACILDRPRHARMIEEVRATGAAIRLIGDGDVAGVIHTTDPDETGIDIYLGIGGAPEGVLAAAALRCIGGQMQGRLQLNTEEKVARAAKMGISDPNKIYTMEEMARGDVLFAATGVTDGNLLQGVRFARDAIVTHTIVMRSSSRTVREIKARHQDLAKFD</sequence>
<dbReference type="Gene3D" id="3.30.540.10">
    <property type="entry name" value="Fructose-1,6-Bisphosphatase, subunit A, domain 1"/>
    <property type="match status" value="1"/>
</dbReference>
<dbReference type="PANTHER" id="PTHR30447:SF0">
    <property type="entry name" value="FRUCTOSE-1,6-BISPHOSPHATASE 1 CLASS 2-RELATED"/>
    <property type="match status" value="1"/>
</dbReference>
<evidence type="ECO:0000313" key="9">
    <source>
        <dbReference type="Proteomes" id="UP001320715"/>
    </source>
</evidence>
<dbReference type="NCBIfam" id="TIGR00330">
    <property type="entry name" value="glpX"/>
    <property type="match status" value="1"/>
</dbReference>
<accession>A0ABT1CPI2</accession>
<evidence type="ECO:0000256" key="2">
    <source>
        <dbReference type="ARBA" id="ARBA00008989"/>
    </source>
</evidence>
<evidence type="ECO:0000256" key="7">
    <source>
        <dbReference type="PIRNR" id="PIRNR004532"/>
    </source>
</evidence>
<dbReference type="PIRSF" id="PIRSF004532">
    <property type="entry name" value="GlpX"/>
    <property type="match status" value="1"/>
</dbReference>
<gene>
    <name evidence="8" type="primary">glpX</name>
    <name evidence="8" type="ORF">GTW23_08020</name>
</gene>
<keyword evidence="5" id="KW-0464">Manganese</keyword>
<evidence type="ECO:0000313" key="8">
    <source>
        <dbReference type="EMBL" id="MCO6408117.1"/>
    </source>
</evidence>
<dbReference type="EMBL" id="JAAAML010000001">
    <property type="protein sequence ID" value="MCO6408117.1"/>
    <property type="molecule type" value="Genomic_DNA"/>
</dbReference>
<evidence type="ECO:0000256" key="1">
    <source>
        <dbReference type="ARBA" id="ARBA00001273"/>
    </source>
</evidence>
<dbReference type="Proteomes" id="UP001320715">
    <property type="component" value="Unassembled WGS sequence"/>
</dbReference>
<keyword evidence="9" id="KW-1185">Reference proteome</keyword>
<dbReference type="PANTHER" id="PTHR30447">
    <property type="entry name" value="FRUCTOSE-1,6-BISPHOSPHATASE CLASS 2"/>
    <property type="match status" value="1"/>
</dbReference>
<comment type="catalytic activity">
    <reaction evidence="1">
        <text>beta-D-fructose 1,6-bisphosphate + H2O = beta-D-fructose 6-phosphate + phosphate</text>
        <dbReference type="Rhea" id="RHEA:11064"/>
        <dbReference type="ChEBI" id="CHEBI:15377"/>
        <dbReference type="ChEBI" id="CHEBI:32966"/>
        <dbReference type="ChEBI" id="CHEBI:43474"/>
        <dbReference type="ChEBI" id="CHEBI:57634"/>
        <dbReference type="EC" id="3.1.3.11"/>
    </reaction>
</comment>
<keyword evidence="4 8" id="KW-0378">Hydrolase</keyword>
<evidence type="ECO:0000256" key="3">
    <source>
        <dbReference type="ARBA" id="ARBA00022723"/>
    </source>
</evidence>
<reference evidence="8 9" key="1">
    <citation type="submission" date="2020-01" db="EMBL/GenBank/DDBJ databases">
        <title>Genomes of bacteria type strains.</title>
        <authorList>
            <person name="Chen J."/>
            <person name="Zhu S."/>
            <person name="Yang J."/>
        </authorList>
    </citation>
    <scope>NUCLEOTIDE SEQUENCE [LARGE SCALE GENOMIC DNA]</scope>
    <source>
        <strain evidence="8 9">DSM 16655</strain>
    </source>
</reference>
<organism evidence="8 9">
    <name type="scientific">Hoeflea alexandrii</name>
    <dbReference type="NCBI Taxonomy" id="288436"/>
    <lineage>
        <taxon>Bacteria</taxon>
        <taxon>Pseudomonadati</taxon>
        <taxon>Pseudomonadota</taxon>
        <taxon>Alphaproteobacteria</taxon>
        <taxon>Hyphomicrobiales</taxon>
        <taxon>Rhizobiaceae</taxon>
        <taxon>Hoeflea</taxon>
    </lineage>
</organism>
<dbReference type="Gene3D" id="3.40.190.90">
    <property type="match status" value="1"/>
</dbReference>
<keyword evidence="3" id="KW-0479">Metal-binding</keyword>
<comment type="caution">
    <text evidence="8">The sequence shown here is derived from an EMBL/GenBank/DDBJ whole genome shotgun (WGS) entry which is preliminary data.</text>
</comment>
<comment type="similarity">
    <text evidence="2 7">Belongs to the FBPase class 2 family.</text>
</comment>
<evidence type="ECO:0000256" key="6">
    <source>
        <dbReference type="ARBA" id="ARBA00023277"/>
    </source>
</evidence>
<protein>
    <recommendedName>
        <fullName evidence="7">Fructose-1,6-bisphosphatase</fullName>
    </recommendedName>
</protein>
<dbReference type="CDD" id="cd01516">
    <property type="entry name" value="FBPase_glpX"/>
    <property type="match status" value="1"/>
</dbReference>
<keyword evidence="6 7" id="KW-0119">Carbohydrate metabolism</keyword>
<dbReference type="InterPro" id="IPR004464">
    <property type="entry name" value="FBPase_class-2/SBPase"/>
</dbReference>
<dbReference type="GO" id="GO:0042132">
    <property type="term" value="F:fructose 1,6-bisphosphate 1-phosphatase activity"/>
    <property type="evidence" value="ECO:0007669"/>
    <property type="project" value="UniProtKB-EC"/>
</dbReference>
<evidence type="ECO:0000256" key="5">
    <source>
        <dbReference type="ARBA" id="ARBA00023211"/>
    </source>
</evidence>
<name>A0ABT1CPI2_9HYPH</name>
<proteinExistence type="inferred from homology"/>
<dbReference type="SUPFAM" id="SSF56655">
    <property type="entry name" value="Carbohydrate phosphatase"/>
    <property type="match status" value="1"/>
</dbReference>